<dbReference type="SUPFAM" id="SSF46689">
    <property type="entry name" value="Homeodomain-like"/>
    <property type="match status" value="1"/>
</dbReference>
<dbReference type="InterPro" id="IPR036271">
    <property type="entry name" value="Tet_transcr_reg_TetR-rel_C_sf"/>
</dbReference>
<reference evidence="4 5" key="1">
    <citation type="submission" date="2011-09" db="EMBL/GenBank/DDBJ databases">
        <authorList>
            <person name="Weinstock G."/>
            <person name="Sodergren E."/>
            <person name="Clifton S."/>
            <person name="Fulton L."/>
            <person name="Fulton B."/>
            <person name="Courtney L."/>
            <person name="Fronick C."/>
            <person name="Harrison M."/>
            <person name="Strong C."/>
            <person name="Farmer C."/>
            <person name="Delahaunty K."/>
            <person name="Markovic C."/>
            <person name="Hall O."/>
            <person name="Minx P."/>
            <person name="Tomlinson C."/>
            <person name="Mitreva M."/>
            <person name="Hou S."/>
            <person name="Chen J."/>
            <person name="Wollam A."/>
            <person name="Pepin K.H."/>
            <person name="Johnson M."/>
            <person name="Bhonagiri V."/>
            <person name="Zhang X."/>
            <person name="Suruliraj S."/>
            <person name="Warren W."/>
            <person name="Chinwalla A."/>
            <person name="Mardis E.R."/>
            <person name="Wilson R.K."/>
        </authorList>
    </citation>
    <scope>NUCLEOTIDE SEQUENCE [LARGE SCALE GENOMIC DNA]</scope>
    <source>
        <strain evidence="4 5">F0435</strain>
    </source>
</reference>
<organism evidence="4 5">
    <name type="scientific">Lentilactobacillus kisonensis F0435</name>
    <dbReference type="NCBI Taxonomy" id="797516"/>
    <lineage>
        <taxon>Bacteria</taxon>
        <taxon>Bacillati</taxon>
        <taxon>Bacillota</taxon>
        <taxon>Bacilli</taxon>
        <taxon>Lactobacillales</taxon>
        <taxon>Lactobacillaceae</taxon>
        <taxon>Lentilactobacillus</taxon>
    </lineage>
</organism>
<keyword evidence="1 2" id="KW-0238">DNA-binding</keyword>
<dbReference type="InterPro" id="IPR050109">
    <property type="entry name" value="HTH-type_TetR-like_transc_reg"/>
</dbReference>
<dbReference type="GO" id="GO:0000976">
    <property type="term" value="F:transcription cis-regulatory region binding"/>
    <property type="evidence" value="ECO:0007669"/>
    <property type="project" value="TreeGrafter"/>
</dbReference>
<protein>
    <submittedName>
        <fullName evidence="4">Transcriptional regulator, TetR family</fullName>
    </submittedName>
</protein>
<dbReference type="EMBL" id="AGRJ01000178">
    <property type="protein sequence ID" value="EHO50431.1"/>
    <property type="molecule type" value="Genomic_DNA"/>
</dbReference>
<comment type="caution">
    <text evidence="4">The sequence shown here is derived from an EMBL/GenBank/DDBJ whole genome shotgun (WGS) entry which is preliminary data.</text>
</comment>
<feature type="DNA-binding region" description="H-T-H motif" evidence="2">
    <location>
        <begin position="54"/>
        <end position="73"/>
    </location>
</feature>
<dbReference type="Proteomes" id="UP000005025">
    <property type="component" value="Unassembled WGS sequence"/>
</dbReference>
<dbReference type="STRING" id="797516.HMPREF9104_02059"/>
<dbReference type="SUPFAM" id="SSF48498">
    <property type="entry name" value="Tetracyclin repressor-like, C-terminal domain"/>
    <property type="match status" value="1"/>
</dbReference>
<evidence type="ECO:0000256" key="2">
    <source>
        <dbReference type="PROSITE-ProRule" id="PRU00335"/>
    </source>
</evidence>
<dbReference type="PANTHER" id="PTHR30055:SF226">
    <property type="entry name" value="HTH-TYPE TRANSCRIPTIONAL REGULATOR PKSA"/>
    <property type="match status" value="1"/>
</dbReference>
<dbReference type="PROSITE" id="PS50977">
    <property type="entry name" value="HTH_TETR_2"/>
    <property type="match status" value="1"/>
</dbReference>
<dbReference type="GO" id="GO:0003700">
    <property type="term" value="F:DNA-binding transcription factor activity"/>
    <property type="evidence" value="ECO:0007669"/>
    <property type="project" value="TreeGrafter"/>
</dbReference>
<evidence type="ECO:0000313" key="5">
    <source>
        <dbReference type="Proteomes" id="UP000005025"/>
    </source>
</evidence>
<dbReference type="InterPro" id="IPR001647">
    <property type="entry name" value="HTH_TetR"/>
</dbReference>
<dbReference type="InterPro" id="IPR023772">
    <property type="entry name" value="DNA-bd_HTH_TetR-type_CS"/>
</dbReference>
<evidence type="ECO:0000259" key="3">
    <source>
        <dbReference type="PROSITE" id="PS50977"/>
    </source>
</evidence>
<dbReference type="AlphaFoldDB" id="H1LHG8"/>
<proteinExistence type="predicted"/>
<dbReference type="PROSITE" id="PS01081">
    <property type="entry name" value="HTH_TETR_1"/>
    <property type="match status" value="1"/>
</dbReference>
<gene>
    <name evidence="4" type="ORF">HMPREF9104_02059</name>
</gene>
<evidence type="ECO:0000313" key="4">
    <source>
        <dbReference type="EMBL" id="EHO50431.1"/>
    </source>
</evidence>
<dbReference type="InterPro" id="IPR009057">
    <property type="entry name" value="Homeodomain-like_sf"/>
</dbReference>
<dbReference type="Gene3D" id="1.10.10.60">
    <property type="entry name" value="Homeodomain-like"/>
    <property type="match status" value="1"/>
</dbReference>
<dbReference type="PATRIC" id="fig|797516.3.peg.1841"/>
<dbReference type="Pfam" id="PF00440">
    <property type="entry name" value="TetR_N"/>
    <property type="match status" value="1"/>
</dbReference>
<dbReference type="PANTHER" id="PTHR30055">
    <property type="entry name" value="HTH-TYPE TRANSCRIPTIONAL REGULATOR RUTR"/>
    <property type="match status" value="1"/>
</dbReference>
<accession>H1LHG8</accession>
<dbReference type="PRINTS" id="PR00455">
    <property type="entry name" value="HTHTETR"/>
</dbReference>
<sequence length="240" mass="27938">MQVSAFTRVNSQYFKKESKEGRPMAKRLPRDPEKEQAILKAAIQVFGSDGYHASTDKIAEIAGVSKGSVFRYFDNKQHLYYEAVKQAIDNIMAVINFSVWTDSQDLVSMVIRATKYKTELSHQFPYEFDLLMRVYANESFVPKPMRDRVFQMFNKLEVDLVNNVINATVSKLDLRPELNKDEVRQYLGMFIMSILQMSQKYFEKHPDLKKIEDMGEIIDQIKAYMDMLEYGVVKGKRKPS</sequence>
<dbReference type="Gene3D" id="1.10.357.10">
    <property type="entry name" value="Tetracycline Repressor, domain 2"/>
    <property type="match status" value="1"/>
</dbReference>
<dbReference type="HOGENOM" id="CLU_069356_45_0_9"/>
<evidence type="ECO:0000256" key="1">
    <source>
        <dbReference type="ARBA" id="ARBA00023125"/>
    </source>
</evidence>
<name>H1LHG8_9LACO</name>
<feature type="domain" description="HTH tetR-type" evidence="3">
    <location>
        <begin position="32"/>
        <end position="91"/>
    </location>
</feature>